<accession>F9ZVH3</accession>
<dbReference type="EMBL" id="CP002738">
    <property type="protein sequence ID" value="AEG01955.1"/>
    <property type="molecule type" value="Genomic_DNA"/>
</dbReference>
<reference evidence="3" key="3">
    <citation type="submission" date="2011-05" db="EMBL/GenBank/DDBJ databases">
        <title>Complete sequence of Methylomonas methanica MC09.</title>
        <authorList>
            <consortium name="US DOE Joint Genome Institute"/>
            <person name="Lucas S."/>
            <person name="Han J."/>
            <person name="Lapidus A."/>
            <person name="Cheng J.-F."/>
            <person name="Goodwin L."/>
            <person name="Pitluck S."/>
            <person name="Peters L."/>
            <person name="Mikhailova N."/>
            <person name="Teshima H."/>
            <person name="Han C."/>
            <person name="Tapia R."/>
            <person name="Land M."/>
            <person name="Hauser L."/>
            <person name="Kyrpides N."/>
            <person name="Ivanova N."/>
            <person name="Pagani I."/>
            <person name="Stein L."/>
            <person name="Woyke T."/>
        </authorList>
    </citation>
    <scope>NUCLEOTIDE SEQUENCE [LARGE SCALE GENOMIC DNA]</scope>
    <source>
        <strain evidence="3">MC09</strain>
    </source>
</reference>
<evidence type="ECO:0000256" key="1">
    <source>
        <dbReference type="SAM" id="SignalP"/>
    </source>
</evidence>
<dbReference type="Proteomes" id="UP000008888">
    <property type="component" value="Chromosome"/>
</dbReference>
<feature type="chain" id="PRO_5003392347" evidence="1">
    <location>
        <begin position="29"/>
        <end position="61"/>
    </location>
</feature>
<dbReference type="AlphaFoldDB" id="F9ZVH3"/>
<proteinExistence type="predicted"/>
<name>F9ZVH3_METMM</name>
<gene>
    <name evidence="2" type="ordered locus">Metme_3591</name>
</gene>
<sequence>MRNYIHNIAKYTALVLISALPFSIDAYAESKQTSRMAPVEVNLDGDLIETNLIKEQKEQEE</sequence>
<reference key="2">
    <citation type="submission" date="2011-05" db="EMBL/GenBank/DDBJ databases">
        <title>Complete genome sequence of the aerobic marine methanotroph Methylomonas methanica MC09.</title>
        <authorList>
            <person name="Boden R."/>
            <person name="Cunliffe M."/>
            <person name="Scanlan J."/>
            <person name="Moussard H."/>
            <person name="Kits K.D."/>
            <person name="Klotz M."/>
            <person name="Jetten M."/>
            <person name="Vuilleumier S."/>
            <person name="Han J."/>
            <person name="Peters L."/>
            <person name="Mikhailova N."/>
            <person name="Teshima H."/>
            <person name="Tapia R."/>
            <person name="Kyrpides N."/>
            <person name="Ivanova N."/>
            <person name="Pagani I."/>
            <person name="Cheng J.-F."/>
            <person name="Goodwin L."/>
            <person name="Han C."/>
            <person name="Hauser L."/>
            <person name="Land M."/>
            <person name="Lapidus A."/>
            <person name="Lucas S."/>
            <person name="Pitluck S."/>
            <person name="Woyke T."/>
            <person name="Stein L.Y."/>
            <person name="Murrell C."/>
        </authorList>
    </citation>
    <scope>NUCLEOTIDE SEQUENCE</scope>
    <source>
        <strain>MC09</strain>
    </source>
</reference>
<keyword evidence="1" id="KW-0732">Signal</keyword>
<dbReference type="STRING" id="857087.Metme_3591"/>
<dbReference type="RefSeq" id="WP_013820176.1">
    <property type="nucleotide sequence ID" value="NC_015572.1"/>
</dbReference>
<protein>
    <submittedName>
        <fullName evidence="2">Uncharacterized protein</fullName>
    </submittedName>
</protein>
<dbReference type="HOGENOM" id="CLU_2917348_0_0_6"/>
<organism evidence="2 3">
    <name type="scientific">Methylomonas methanica (strain DSM 25384 / MC09)</name>
    <dbReference type="NCBI Taxonomy" id="857087"/>
    <lineage>
        <taxon>Bacteria</taxon>
        <taxon>Pseudomonadati</taxon>
        <taxon>Pseudomonadota</taxon>
        <taxon>Gammaproteobacteria</taxon>
        <taxon>Methylococcales</taxon>
        <taxon>Methylococcaceae</taxon>
        <taxon>Methylomonas</taxon>
    </lineage>
</organism>
<dbReference type="OrthoDB" id="9961534at2"/>
<feature type="signal peptide" evidence="1">
    <location>
        <begin position="1"/>
        <end position="28"/>
    </location>
</feature>
<evidence type="ECO:0000313" key="2">
    <source>
        <dbReference type="EMBL" id="AEG01955.1"/>
    </source>
</evidence>
<evidence type="ECO:0000313" key="3">
    <source>
        <dbReference type="Proteomes" id="UP000008888"/>
    </source>
</evidence>
<reference evidence="2 3" key="1">
    <citation type="journal article" date="2011" name="J. Bacteriol.">
        <title>Complete Genome Sequence of the Aerobic Marine Methanotroph Methylomonas methanica MC09.</title>
        <authorList>
            <person name="Boden R."/>
            <person name="Cunliffe M."/>
            <person name="Scanlan J."/>
            <person name="Moussard H."/>
            <person name="Kits K.D."/>
            <person name="Klotz M.G."/>
            <person name="Jetten M.S."/>
            <person name="Vuilleumier S."/>
            <person name="Han J."/>
            <person name="Peters L."/>
            <person name="Mikhailova N."/>
            <person name="Teshima H."/>
            <person name="Tapia R."/>
            <person name="Kyrpides N."/>
            <person name="Ivanova N."/>
            <person name="Pagani I."/>
            <person name="Cheng J.F."/>
            <person name="Goodwin L."/>
            <person name="Han C."/>
            <person name="Hauser L."/>
            <person name="Land M.L."/>
            <person name="Lapidus A."/>
            <person name="Lucas S."/>
            <person name="Pitluck S."/>
            <person name="Woyke T."/>
            <person name="Stein L."/>
            <person name="Murrell J.C."/>
        </authorList>
    </citation>
    <scope>NUCLEOTIDE SEQUENCE [LARGE SCALE GENOMIC DNA]</scope>
    <source>
        <strain evidence="2 3">MC09</strain>
    </source>
</reference>
<keyword evidence="3" id="KW-1185">Reference proteome</keyword>
<dbReference type="KEGG" id="mmt:Metme_3591"/>